<dbReference type="Proteomes" id="UP000075243">
    <property type="component" value="Unassembled WGS sequence"/>
</dbReference>
<dbReference type="AlphaFoldDB" id="A0A151QX28"/>
<name>A0A151QX28_CAJCA</name>
<accession>A0A151QX28</accession>
<evidence type="ECO:0008006" key="3">
    <source>
        <dbReference type="Google" id="ProtNLM"/>
    </source>
</evidence>
<dbReference type="EMBL" id="KQ484521">
    <property type="protein sequence ID" value="KYP34765.1"/>
    <property type="molecule type" value="Genomic_DNA"/>
</dbReference>
<evidence type="ECO:0000313" key="2">
    <source>
        <dbReference type="Proteomes" id="UP000075243"/>
    </source>
</evidence>
<gene>
    <name evidence="1" type="ORF">KK1_044232</name>
</gene>
<reference evidence="1" key="1">
    <citation type="journal article" date="2012" name="Nat. Biotechnol.">
        <title>Draft genome sequence of pigeonpea (Cajanus cajan), an orphan legume crop of resource-poor farmers.</title>
        <authorList>
            <person name="Varshney R.K."/>
            <person name="Chen W."/>
            <person name="Li Y."/>
            <person name="Bharti A.K."/>
            <person name="Saxena R.K."/>
            <person name="Schlueter J.A."/>
            <person name="Donoghue M.T."/>
            <person name="Azam S."/>
            <person name="Fan G."/>
            <person name="Whaley A.M."/>
            <person name="Farmer A.D."/>
            <person name="Sheridan J."/>
            <person name="Iwata A."/>
            <person name="Tuteja R."/>
            <person name="Penmetsa R.V."/>
            <person name="Wu W."/>
            <person name="Upadhyaya H.D."/>
            <person name="Yang S.P."/>
            <person name="Shah T."/>
            <person name="Saxena K.B."/>
            <person name="Michael T."/>
            <person name="McCombie W.R."/>
            <person name="Yang B."/>
            <person name="Zhang G."/>
            <person name="Yang H."/>
            <person name="Wang J."/>
            <person name="Spillane C."/>
            <person name="Cook D.R."/>
            <person name="May G.D."/>
            <person name="Xu X."/>
            <person name="Jackson S.A."/>
        </authorList>
    </citation>
    <scope>NUCLEOTIDE SEQUENCE [LARGE SCALE GENOMIC DNA]</scope>
</reference>
<evidence type="ECO:0000313" key="1">
    <source>
        <dbReference type="EMBL" id="KYP34765.1"/>
    </source>
</evidence>
<dbReference type="Gramene" id="C.cajan_45204.t">
    <property type="protein sequence ID" value="C.cajan_45204.t.cds1"/>
    <property type="gene ID" value="C.cajan_45204"/>
</dbReference>
<dbReference type="Pfam" id="PF14223">
    <property type="entry name" value="Retrotran_gag_2"/>
    <property type="match status" value="1"/>
</dbReference>
<organism evidence="1 2">
    <name type="scientific">Cajanus cajan</name>
    <name type="common">Pigeon pea</name>
    <name type="synonym">Cajanus indicus</name>
    <dbReference type="NCBI Taxonomy" id="3821"/>
    <lineage>
        <taxon>Eukaryota</taxon>
        <taxon>Viridiplantae</taxon>
        <taxon>Streptophyta</taxon>
        <taxon>Embryophyta</taxon>
        <taxon>Tracheophyta</taxon>
        <taxon>Spermatophyta</taxon>
        <taxon>Magnoliopsida</taxon>
        <taxon>eudicotyledons</taxon>
        <taxon>Gunneridae</taxon>
        <taxon>Pentapetalae</taxon>
        <taxon>rosids</taxon>
        <taxon>fabids</taxon>
        <taxon>Fabales</taxon>
        <taxon>Fabaceae</taxon>
        <taxon>Papilionoideae</taxon>
        <taxon>50 kb inversion clade</taxon>
        <taxon>NPAAA clade</taxon>
        <taxon>indigoferoid/millettioid clade</taxon>
        <taxon>Phaseoleae</taxon>
        <taxon>Cajanus</taxon>
    </lineage>
</organism>
<proteinExistence type="predicted"/>
<sequence length="56" mass="6626">MKMHEGESIHKHIDNFNIVFLSLKNIDVIVDDEDQVVLLLSSLPRAYENFVHNNFW</sequence>
<protein>
    <recommendedName>
        <fullName evidence="3">Retrovirus-related Pol polyprotein from transposon TNT 1-94</fullName>
    </recommendedName>
</protein>
<keyword evidence="2" id="KW-1185">Reference proteome</keyword>